<sequence length="97" mass="10417">MRVALHIDRLVVDGTALDPRALPAHRERAFREALTAELTALLTRPAPWEPRAVRRAETPLGAPAPPDGPAAYGRAVARSVYAALDPAAPARPGERRP</sequence>
<comment type="caution">
    <text evidence="1">The sequence shown here is derived from an EMBL/GenBank/DDBJ whole genome shotgun (WGS) entry which is preliminary data.</text>
</comment>
<evidence type="ECO:0000313" key="2">
    <source>
        <dbReference type="Proteomes" id="UP001501867"/>
    </source>
</evidence>
<reference evidence="1 2" key="1">
    <citation type="journal article" date="2019" name="Int. J. Syst. Evol. Microbiol.">
        <title>The Global Catalogue of Microorganisms (GCM) 10K type strain sequencing project: providing services to taxonomists for standard genome sequencing and annotation.</title>
        <authorList>
            <consortium name="The Broad Institute Genomics Platform"/>
            <consortium name="The Broad Institute Genome Sequencing Center for Infectious Disease"/>
            <person name="Wu L."/>
            <person name="Ma J."/>
        </authorList>
    </citation>
    <scope>NUCLEOTIDE SEQUENCE [LARGE SCALE GENOMIC DNA]</scope>
    <source>
        <strain evidence="1 2">JCM 4505</strain>
    </source>
</reference>
<dbReference type="RefSeq" id="WP_344167142.1">
    <property type="nucleotide sequence ID" value="NZ_BAAABV010000028.1"/>
</dbReference>
<proteinExistence type="predicted"/>
<gene>
    <name evidence="1" type="ORF">GCM10010302_64970</name>
</gene>
<name>A0ABN0VTE7_9ACTN</name>
<accession>A0ABN0VTE7</accession>
<organism evidence="1 2">
    <name type="scientific">Streptomyces polychromogenes</name>
    <dbReference type="NCBI Taxonomy" id="67342"/>
    <lineage>
        <taxon>Bacteria</taxon>
        <taxon>Bacillati</taxon>
        <taxon>Actinomycetota</taxon>
        <taxon>Actinomycetes</taxon>
        <taxon>Kitasatosporales</taxon>
        <taxon>Streptomycetaceae</taxon>
        <taxon>Streptomyces</taxon>
    </lineage>
</organism>
<keyword evidence="2" id="KW-1185">Reference proteome</keyword>
<protein>
    <submittedName>
        <fullName evidence="1">Uncharacterized protein</fullName>
    </submittedName>
</protein>
<evidence type="ECO:0000313" key="1">
    <source>
        <dbReference type="EMBL" id="GAA0316885.1"/>
    </source>
</evidence>
<dbReference type="EMBL" id="BAAABV010000028">
    <property type="protein sequence ID" value="GAA0316885.1"/>
    <property type="molecule type" value="Genomic_DNA"/>
</dbReference>
<dbReference type="Proteomes" id="UP001501867">
    <property type="component" value="Unassembled WGS sequence"/>
</dbReference>